<evidence type="ECO:0000256" key="2">
    <source>
        <dbReference type="ARBA" id="ARBA00022603"/>
    </source>
</evidence>
<dbReference type="Gene3D" id="3.40.50.150">
    <property type="entry name" value="Vaccinia Virus protein VP39"/>
    <property type="match status" value="1"/>
</dbReference>
<dbReference type="CDD" id="cd02440">
    <property type="entry name" value="AdoMet_MTases"/>
    <property type="match status" value="1"/>
</dbReference>
<evidence type="ECO:0000256" key="4">
    <source>
        <dbReference type="ARBA" id="ARBA00022691"/>
    </source>
</evidence>
<dbReference type="InterPro" id="IPR008854">
    <property type="entry name" value="TPMT"/>
</dbReference>
<evidence type="ECO:0000256" key="1">
    <source>
        <dbReference type="ARBA" id="ARBA00022553"/>
    </source>
</evidence>
<dbReference type="PROSITE" id="PS51585">
    <property type="entry name" value="SAM_MT_TPMT"/>
    <property type="match status" value="1"/>
</dbReference>
<keyword evidence="3" id="KW-0808">Transferase</keyword>
<dbReference type="AlphaFoldDB" id="A0AA48H092"/>
<keyword evidence="2 6" id="KW-0489">Methyltransferase</keyword>
<feature type="domain" description="Methyltransferase" evidence="5">
    <location>
        <begin position="54"/>
        <end position="138"/>
    </location>
</feature>
<dbReference type="Proteomes" id="UP001228113">
    <property type="component" value="Chromosome"/>
</dbReference>
<organism evidence="6 7">
    <name type="scientific">Mesoterricola sediminis</name>
    <dbReference type="NCBI Taxonomy" id="2927980"/>
    <lineage>
        <taxon>Bacteria</taxon>
        <taxon>Pseudomonadati</taxon>
        <taxon>Acidobacteriota</taxon>
        <taxon>Holophagae</taxon>
        <taxon>Holophagales</taxon>
        <taxon>Holophagaceae</taxon>
        <taxon>Mesoterricola</taxon>
    </lineage>
</organism>
<dbReference type="SUPFAM" id="SSF53335">
    <property type="entry name" value="S-adenosyl-L-methionine-dependent methyltransferases"/>
    <property type="match status" value="1"/>
</dbReference>
<keyword evidence="4" id="KW-0949">S-adenosyl-L-methionine</keyword>
<name>A0AA48H092_9BACT</name>
<dbReference type="Pfam" id="PF13649">
    <property type="entry name" value="Methyltransf_25"/>
    <property type="match status" value="1"/>
</dbReference>
<protein>
    <submittedName>
        <fullName evidence="6">SAM-dependent methyltransferase</fullName>
    </submittedName>
</protein>
<dbReference type="EMBL" id="AP027081">
    <property type="protein sequence ID" value="BDU77282.1"/>
    <property type="molecule type" value="Genomic_DNA"/>
</dbReference>
<sequence length="204" mass="21835">MDLTPDSPGFWLDRYAREDRPGWDMDGPTPVLPELLDRVAAAGLALGPTVAVPGCGFGHDAAALAAGGFQVTGLDFAAPALARAQARYGDAVAWRQEDWFGGGAAFDAIFDHTCFSAMAPERRAAYMAACARRLRPGGLWLVVFFTQVRDPQGPPFAQDPAGFRTLVEGVFDVAFLGPAERSHPRRAGREAIAVLRLKDQPAPV</sequence>
<evidence type="ECO:0000259" key="5">
    <source>
        <dbReference type="Pfam" id="PF13649"/>
    </source>
</evidence>
<dbReference type="GO" id="GO:0032259">
    <property type="term" value="P:methylation"/>
    <property type="evidence" value="ECO:0007669"/>
    <property type="project" value="UniProtKB-KW"/>
</dbReference>
<accession>A0AA48H092</accession>
<dbReference type="GO" id="GO:0008757">
    <property type="term" value="F:S-adenosylmethionine-dependent methyltransferase activity"/>
    <property type="evidence" value="ECO:0007669"/>
    <property type="project" value="InterPro"/>
</dbReference>
<dbReference type="PANTHER" id="PTHR32183">
    <property type="match status" value="1"/>
</dbReference>
<gene>
    <name evidence="6" type="ORF">METESE_22400</name>
</gene>
<dbReference type="PANTHER" id="PTHR32183:SF6">
    <property type="entry name" value="CYSTEINE SULFINATE DESULFINASE_CYSTEINE DESULFURASE AND RELATED ENZYMES"/>
    <property type="match status" value="1"/>
</dbReference>
<proteinExistence type="predicted"/>
<dbReference type="InterPro" id="IPR041698">
    <property type="entry name" value="Methyltransf_25"/>
</dbReference>
<keyword evidence="7" id="KW-1185">Reference proteome</keyword>
<keyword evidence="1" id="KW-0597">Phosphoprotein</keyword>
<evidence type="ECO:0000256" key="3">
    <source>
        <dbReference type="ARBA" id="ARBA00022679"/>
    </source>
</evidence>
<dbReference type="KEGG" id="msea:METESE_22400"/>
<evidence type="ECO:0000313" key="7">
    <source>
        <dbReference type="Proteomes" id="UP001228113"/>
    </source>
</evidence>
<evidence type="ECO:0000313" key="6">
    <source>
        <dbReference type="EMBL" id="BDU77282.1"/>
    </source>
</evidence>
<dbReference type="InterPro" id="IPR029063">
    <property type="entry name" value="SAM-dependent_MTases_sf"/>
</dbReference>
<reference evidence="6" key="1">
    <citation type="journal article" date="2023" name="Int. J. Syst. Evol. Microbiol.">
        <title>Mesoterricola silvestris gen. nov., sp. nov., Mesoterricola sediminis sp. nov., Geothrix oryzae sp. nov., Geothrix edaphica sp. nov., Geothrix rubra sp. nov., and Geothrix limicola sp. nov., six novel members of Acidobacteriota isolated from soils.</title>
        <authorList>
            <person name="Itoh H."/>
            <person name="Sugisawa Y."/>
            <person name="Mise K."/>
            <person name="Xu Z."/>
            <person name="Kuniyasu M."/>
            <person name="Ushijima N."/>
            <person name="Kawano K."/>
            <person name="Kobayashi E."/>
            <person name="Shiratori Y."/>
            <person name="Masuda Y."/>
            <person name="Senoo K."/>
        </authorList>
    </citation>
    <scope>NUCLEOTIDE SEQUENCE</scope>
    <source>
        <strain evidence="6">W786</strain>
    </source>
</reference>